<dbReference type="PANTHER" id="PTHR30012:SF0">
    <property type="entry name" value="TYPE II SECRETION SYSTEM PROTEIN F-RELATED"/>
    <property type="match status" value="1"/>
</dbReference>
<dbReference type="InterPro" id="IPR042094">
    <property type="entry name" value="T2SS_GspF_sf"/>
</dbReference>
<keyword evidence="5 7" id="KW-1133">Transmembrane helix</keyword>
<feature type="transmembrane region" description="Helical" evidence="7">
    <location>
        <begin position="153"/>
        <end position="177"/>
    </location>
</feature>
<dbReference type="Gene3D" id="1.20.81.30">
    <property type="entry name" value="Type II secretion system (T2SS), domain F"/>
    <property type="match status" value="1"/>
</dbReference>
<name>A0A6N2VLT0_CLOIN</name>
<reference evidence="9" key="1">
    <citation type="submission" date="2019-11" db="EMBL/GenBank/DDBJ databases">
        <authorList>
            <person name="Feng L."/>
        </authorList>
    </citation>
    <scope>NUCLEOTIDE SEQUENCE</scope>
    <source>
        <strain evidence="9">CinnocuumLFYP12</strain>
    </source>
</reference>
<dbReference type="EMBL" id="CACRTE010000031">
    <property type="protein sequence ID" value="VYT31274.1"/>
    <property type="molecule type" value="Genomic_DNA"/>
</dbReference>
<evidence type="ECO:0000256" key="7">
    <source>
        <dbReference type="SAM" id="Phobius"/>
    </source>
</evidence>
<dbReference type="Pfam" id="PF00482">
    <property type="entry name" value="T2SSF"/>
    <property type="match status" value="1"/>
</dbReference>
<keyword evidence="4 7" id="KW-0812">Transmembrane</keyword>
<dbReference type="InterPro" id="IPR003004">
    <property type="entry name" value="GspF/PilC"/>
</dbReference>
<evidence type="ECO:0000313" key="9">
    <source>
        <dbReference type="EMBL" id="VYT31274.1"/>
    </source>
</evidence>
<dbReference type="InterPro" id="IPR018076">
    <property type="entry name" value="T2SS_GspF_dom"/>
</dbReference>
<gene>
    <name evidence="9" type="ORF">CILFYP12_02494</name>
</gene>
<proteinExistence type="inferred from homology"/>
<dbReference type="RefSeq" id="WP_002609072.1">
    <property type="nucleotide sequence ID" value="NZ_BAAACC010000016.1"/>
</dbReference>
<feature type="transmembrane region" description="Helical" evidence="7">
    <location>
        <begin position="111"/>
        <end position="133"/>
    </location>
</feature>
<sequence>MLFQKELLHRRKPSSTFHMRNEEWRYLHDLLQNGYPYLEALQLLDKDTTRIREELELGHSIEEILITQGTGRFFEHLSFFLKITSLSRAIDSSLQLYNFERNLLSRLLKKTAYPVSIFVFAYVMLLVFSTAIIPQMLQSFDQGEDFQGLLLGVSLLQGGCRLIGVCALCLLAGALYLRNKPAIRNALVLRSTRLCKLVSHVESYLFAGYMVELLKQGIPTRTALQYLEQIRKGSLFCELHKHLMNGLQNGEDILCVIEREVLLNDIFKQSFRIGSSTGSLCSMLQTGLQQQERTWERLLKRTAVTVQCIAYSFVGVVVLLVYQIMLIPLTMLEQM</sequence>
<evidence type="ECO:0000256" key="6">
    <source>
        <dbReference type="ARBA" id="ARBA00023136"/>
    </source>
</evidence>
<evidence type="ECO:0000256" key="2">
    <source>
        <dbReference type="ARBA" id="ARBA00005745"/>
    </source>
</evidence>
<evidence type="ECO:0000256" key="5">
    <source>
        <dbReference type="ARBA" id="ARBA00022989"/>
    </source>
</evidence>
<protein>
    <submittedName>
        <fullName evidence="9">Bacterial type II secretion system protein F domain protein</fullName>
    </submittedName>
</protein>
<comment type="subcellular location">
    <subcellularLocation>
        <location evidence="1">Cell membrane</location>
        <topology evidence="1">Multi-pass membrane protein</topology>
    </subcellularLocation>
</comment>
<dbReference type="AlphaFoldDB" id="A0A6N2VLT0"/>
<dbReference type="PRINTS" id="PR00812">
    <property type="entry name" value="BCTERIALGSPF"/>
</dbReference>
<evidence type="ECO:0000259" key="8">
    <source>
        <dbReference type="Pfam" id="PF00482"/>
    </source>
</evidence>
<evidence type="ECO:0000256" key="1">
    <source>
        <dbReference type="ARBA" id="ARBA00004651"/>
    </source>
</evidence>
<keyword evidence="3" id="KW-1003">Cell membrane</keyword>
<dbReference type="GO" id="GO:0005886">
    <property type="term" value="C:plasma membrane"/>
    <property type="evidence" value="ECO:0007669"/>
    <property type="project" value="UniProtKB-SubCell"/>
</dbReference>
<dbReference type="PANTHER" id="PTHR30012">
    <property type="entry name" value="GENERAL SECRETION PATHWAY PROTEIN"/>
    <property type="match status" value="1"/>
</dbReference>
<comment type="similarity">
    <text evidence="2">Belongs to the GSP F family.</text>
</comment>
<evidence type="ECO:0000256" key="4">
    <source>
        <dbReference type="ARBA" id="ARBA00022692"/>
    </source>
</evidence>
<organism evidence="9">
    <name type="scientific">Clostridium innocuum</name>
    <dbReference type="NCBI Taxonomy" id="1522"/>
    <lineage>
        <taxon>Bacteria</taxon>
        <taxon>Bacillati</taxon>
        <taxon>Bacillota</taxon>
        <taxon>Clostridia</taxon>
        <taxon>Eubacteriales</taxon>
        <taxon>Clostridiaceae</taxon>
        <taxon>Clostridium</taxon>
    </lineage>
</organism>
<feature type="transmembrane region" description="Helical" evidence="7">
    <location>
        <begin position="303"/>
        <end position="325"/>
    </location>
</feature>
<evidence type="ECO:0000256" key="3">
    <source>
        <dbReference type="ARBA" id="ARBA00022475"/>
    </source>
</evidence>
<accession>A0A6N2VLT0</accession>
<dbReference type="GeneID" id="61925970"/>
<feature type="domain" description="Type II secretion system protein GspF" evidence="8">
    <location>
        <begin position="206"/>
        <end position="328"/>
    </location>
</feature>
<keyword evidence="6 7" id="KW-0472">Membrane</keyword>